<organism evidence="2">
    <name type="scientific">hydrothermal vent metagenome</name>
    <dbReference type="NCBI Taxonomy" id="652676"/>
    <lineage>
        <taxon>unclassified sequences</taxon>
        <taxon>metagenomes</taxon>
        <taxon>ecological metagenomes</taxon>
    </lineage>
</organism>
<dbReference type="PROSITE" id="PS50208">
    <property type="entry name" value="CASPASE_P20"/>
    <property type="match status" value="1"/>
</dbReference>
<accession>A0A1W1BS79</accession>
<dbReference type="GO" id="GO:0006508">
    <property type="term" value="P:proteolysis"/>
    <property type="evidence" value="ECO:0007669"/>
    <property type="project" value="InterPro"/>
</dbReference>
<dbReference type="AlphaFoldDB" id="A0A1W1BS79"/>
<dbReference type="Pfam" id="PF07603">
    <property type="entry name" value="Lcl_C"/>
    <property type="match status" value="1"/>
</dbReference>
<dbReference type="PANTHER" id="PTHR22576">
    <property type="entry name" value="MUCOSA ASSOCIATED LYMPHOID TISSUE LYMPHOMA TRANSLOCATION PROTEIN 1/PARACASPASE"/>
    <property type="match status" value="1"/>
</dbReference>
<dbReference type="InterPro" id="IPR029030">
    <property type="entry name" value="Caspase-like_dom_sf"/>
</dbReference>
<sequence length="402" mass="45207">MRLLLLLFLTLNLLNAEKLALLIGNSNYTNLDKLSSPSKDIPALAQKLRDDMDFEVTELYDLDEKAMKKAIKDFKKKLQQNPNAIALFYYSGHGSQAYGESYLIPIDGDTRDEADVEADGVKVETIVQKMAHARTKANILFLDACRDVPTGTMGNGTKGLGQVKNRPSGSLIVYSTSKNTTAKDDRLFNRVVLEKLATNVPLTTLANDISYSVDQKTNGSQVPEVFAKSLPTLCLSGSCSTQPTVVEKIVYRNRVVESTPKPVRTTVRHLTDGIITIDGLMYQNQFLTKEDDKNYYADKSQGRVQTWQGAITYCKDLTLGGYNDWRLPKRNELRKLITKTKHKTASGDKRYMRAEFAKNLQEGSVFWTSEEKDSSRAWDVYFSNGNDDWDLKTVSNYALCVR</sequence>
<evidence type="ECO:0000313" key="2">
    <source>
        <dbReference type="EMBL" id="SFV56344.1"/>
    </source>
</evidence>
<dbReference type="GO" id="GO:0004197">
    <property type="term" value="F:cysteine-type endopeptidase activity"/>
    <property type="evidence" value="ECO:0007669"/>
    <property type="project" value="InterPro"/>
</dbReference>
<dbReference type="Gene3D" id="3.40.50.1460">
    <property type="match status" value="1"/>
</dbReference>
<evidence type="ECO:0000259" key="1">
    <source>
        <dbReference type="PROSITE" id="PS50208"/>
    </source>
</evidence>
<gene>
    <name evidence="2" type="ORF">MNB_SV-14-1825</name>
</gene>
<dbReference type="Pfam" id="PF00656">
    <property type="entry name" value="Peptidase_C14"/>
    <property type="match status" value="1"/>
</dbReference>
<dbReference type="PANTHER" id="PTHR22576:SF37">
    <property type="entry name" value="MUCOSA-ASSOCIATED LYMPHOID TISSUE LYMPHOMA TRANSLOCATION PROTEIN 1"/>
    <property type="match status" value="1"/>
</dbReference>
<reference evidence="2" key="1">
    <citation type="submission" date="2016-10" db="EMBL/GenBank/DDBJ databases">
        <authorList>
            <person name="de Groot N.N."/>
        </authorList>
    </citation>
    <scope>NUCLEOTIDE SEQUENCE</scope>
</reference>
<dbReference type="InterPro" id="IPR011460">
    <property type="entry name" value="Lcl_C"/>
</dbReference>
<dbReference type="EMBL" id="FPHN01000062">
    <property type="protein sequence ID" value="SFV56344.1"/>
    <property type="molecule type" value="Genomic_DNA"/>
</dbReference>
<dbReference type="InterPro" id="IPR001309">
    <property type="entry name" value="Pept_C14_p20"/>
</dbReference>
<dbReference type="SUPFAM" id="SSF52129">
    <property type="entry name" value="Caspase-like"/>
    <property type="match status" value="1"/>
</dbReference>
<feature type="domain" description="Caspase family p20" evidence="1">
    <location>
        <begin position="16"/>
        <end position="146"/>
    </location>
</feature>
<proteinExistence type="predicted"/>
<name>A0A1W1BS79_9ZZZZ</name>
<dbReference type="InterPro" id="IPR052039">
    <property type="entry name" value="Caspase-related_regulators"/>
</dbReference>
<protein>
    <recommendedName>
        <fullName evidence="1">Caspase family p20 domain-containing protein</fullName>
    </recommendedName>
</protein>
<dbReference type="InterPro" id="IPR011600">
    <property type="entry name" value="Pept_C14_caspase"/>
</dbReference>